<dbReference type="Pfam" id="PF03061">
    <property type="entry name" value="4HBT"/>
    <property type="match status" value="1"/>
</dbReference>
<dbReference type="CDD" id="cd03443">
    <property type="entry name" value="PaaI_thioesterase"/>
    <property type="match status" value="1"/>
</dbReference>
<dbReference type="KEGG" id="hfl:PUV54_04480"/>
<evidence type="ECO:0000259" key="1">
    <source>
        <dbReference type="Pfam" id="PF03061"/>
    </source>
</evidence>
<accession>A0AAE9ZEU1</accession>
<keyword evidence="3" id="KW-1185">Reference proteome</keyword>
<feature type="domain" description="Thioesterase" evidence="1">
    <location>
        <begin position="86"/>
        <end position="159"/>
    </location>
</feature>
<dbReference type="SUPFAM" id="SSF54637">
    <property type="entry name" value="Thioesterase/thiol ester dehydrase-isomerase"/>
    <property type="match status" value="1"/>
</dbReference>
<gene>
    <name evidence="2" type="ORF">PUV54_04480</name>
</gene>
<dbReference type="RefSeq" id="WP_274494372.1">
    <property type="nucleotide sequence ID" value="NZ_CP118166.1"/>
</dbReference>
<reference evidence="2" key="1">
    <citation type="submission" date="2023-02" db="EMBL/GenBank/DDBJ databases">
        <title>Genome sequence of Hyphococcus flavus.</title>
        <authorList>
            <person name="Rong J.-C."/>
            <person name="Zhao Q."/>
            <person name="Yi M."/>
            <person name="Wu J.-Y."/>
        </authorList>
    </citation>
    <scope>NUCLEOTIDE SEQUENCE</scope>
    <source>
        <strain evidence="2">MCCC 1K03223</strain>
    </source>
</reference>
<dbReference type="GO" id="GO:0016790">
    <property type="term" value="F:thiolester hydrolase activity"/>
    <property type="evidence" value="ECO:0007669"/>
    <property type="project" value="UniProtKB-ARBA"/>
</dbReference>
<name>A0AAE9ZEU1_9PROT</name>
<organism evidence="2 3">
    <name type="scientific">Hyphococcus flavus</name>
    <dbReference type="NCBI Taxonomy" id="1866326"/>
    <lineage>
        <taxon>Bacteria</taxon>
        <taxon>Pseudomonadati</taxon>
        <taxon>Pseudomonadota</taxon>
        <taxon>Alphaproteobacteria</taxon>
        <taxon>Parvularculales</taxon>
        <taxon>Parvularculaceae</taxon>
        <taxon>Hyphococcus</taxon>
    </lineage>
</organism>
<sequence>MIDQVARRCITVQRRGSAADDILSWTPVQLTTPVMTQSKSLPAPEGWTLQSHEETFSGRAGPYYFREEGPAPGVGFFARPHHANLGGFVHGGALLTLADMALFDICRRKIGLFRAVTVSLNSEFLRPGKVGTFIHASGETTAIGKSILFARGLVSADDKPLMNFSGTLKRLD</sequence>
<dbReference type="InterPro" id="IPR006683">
    <property type="entry name" value="Thioestr_dom"/>
</dbReference>
<proteinExistence type="predicted"/>
<dbReference type="AlphaFoldDB" id="A0AAE9ZEU1"/>
<protein>
    <submittedName>
        <fullName evidence="2">PaaI family thioesterase</fullName>
    </submittedName>
</protein>
<evidence type="ECO:0000313" key="2">
    <source>
        <dbReference type="EMBL" id="WDI32450.1"/>
    </source>
</evidence>
<dbReference type="Gene3D" id="3.10.129.10">
    <property type="entry name" value="Hotdog Thioesterase"/>
    <property type="match status" value="1"/>
</dbReference>
<dbReference type="Proteomes" id="UP001214043">
    <property type="component" value="Chromosome"/>
</dbReference>
<evidence type="ECO:0000313" key="3">
    <source>
        <dbReference type="Proteomes" id="UP001214043"/>
    </source>
</evidence>
<dbReference type="InterPro" id="IPR029069">
    <property type="entry name" value="HotDog_dom_sf"/>
</dbReference>
<dbReference type="EMBL" id="CP118166">
    <property type="protein sequence ID" value="WDI32450.1"/>
    <property type="molecule type" value="Genomic_DNA"/>
</dbReference>